<dbReference type="Proteomes" id="UP000823941">
    <property type="component" value="Chromosome 23"/>
</dbReference>
<dbReference type="EMBL" id="JAHIBW010000023">
    <property type="protein sequence ID" value="KAG7298701.1"/>
    <property type="molecule type" value="Genomic_DNA"/>
</dbReference>
<organism evidence="2 3">
    <name type="scientific">Plutella xylostella</name>
    <name type="common">Diamondback moth</name>
    <name type="synonym">Plutella maculipennis</name>
    <dbReference type="NCBI Taxonomy" id="51655"/>
    <lineage>
        <taxon>Eukaryota</taxon>
        <taxon>Metazoa</taxon>
        <taxon>Ecdysozoa</taxon>
        <taxon>Arthropoda</taxon>
        <taxon>Hexapoda</taxon>
        <taxon>Insecta</taxon>
        <taxon>Pterygota</taxon>
        <taxon>Neoptera</taxon>
        <taxon>Endopterygota</taxon>
        <taxon>Lepidoptera</taxon>
        <taxon>Glossata</taxon>
        <taxon>Ditrysia</taxon>
        <taxon>Yponomeutoidea</taxon>
        <taxon>Plutellidae</taxon>
        <taxon>Plutella</taxon>
    </lineage>
</organism>
<gene>
    <name evidence="2" type="ORF">JYU34_017108</name>
</gene>
<keyword evidence="1" id="KW-0812">Transmembrane</keyword>
<reference evidence="2 3" key="1">
    <citation type="submission" date="2021-06" db="EMBL/GenBank/DDBJ databases">
        <title>A haploid diamondback moth (Plutella xylostella L.) genome assembly resolves 31 chromosomes and identifies a diamide resistance mutation.</title>
        <authorList>
            <person name="Ward C.M."/>
            <person name="Perry K.D."/>
            <person name="Baker G."/>
            <person name="Powis K."/>
            <person name="Heckel D.G."/>
            <person name="Baxter S.W."/>
        </authorList>
    </citation>
    <scope>NUCLEOTIDE SEQUENCE [LARGE SCALE GENOMIC DNA]</scope>
    <source>
        <strain evidence="2 3">LV</strain>
        <tissue evidence="2">Single pupa</tissue>
    </source>
</reference>
<evidence type="ECO:0000313" key="3">
    <source>
        <dbReference type="Proteomes" id="UP000823941"/>
    </source>
</evidence>
<sequence length="167" mass="18554">MDFQFTCTTGVTPAKLMLGREMRNRFSLLRPPPVSDKAYEMLEKQRKYTSGHRDVSFMIGEKVMEMEQQAPNNVYVIVVFALIGFVLQIAAVVMARRLARRDPQLAEDEEGEKCAAEGGAGAAGEKALCAGGGKHDACCDEMSEPERAAGWRKTANLRMYTILDKIF</sequence>
<proteinExistence type="predicted"/>
<feature type="transmembrane region" description="Helical" evidence="1">
    <location>
        <begin position="74"/>
        <end position="95"/>
    </location>
</feature>
<evidence type="ECO:0000313" key="2">
    <source>
        <dbReference type="EMBL" id="KAG7298701.1"/>
    </source>
</evidence>
<keyword evidence="1" id="KW-1133">Transmembrane helix</keyword>
<evidence type="ECO:0000256" key="1">
    <source>
        <dbReference type="SAM" id="Phobius"/>
    </source>
</evidence>
<protein>
    <submittedName>
        <fullName evidence="2">Uncharacterized protein</fullName>
    </submittedName>
</protein>
<comment type="caution">
    <text evidence="2">The sequence shown here is derived from an EMBL/GenBank/DDBJ whole genome shotgun (WGS) entry which is preliminary data.</text>
</comment>
<keyword evidence="3" id="KW-1185">Reference proteome</keyword>
<keyword evidence="1" id="KW-0472">Membrane</keyword>
<accession>A0ABQ7Q0E3</accession>
<name>A0ABQ7Q0E3_PLUXY</name>